<name>A0AAV4X9B3_CAEEX</name>
<gene>
    <name evidence="1" type="ORF">CEXT_748311</name>
</gene>
<evidence type="ECO:0000313" key="1">
    <source>
        <dbReference type="EMBL" id="GIY91058.1"/>
    </source>
</evidence>
<keyword evidence="2" id="KW-1185">Reference proteome</keyword>
<sequence>MHPMEDKSGERVGHSSSRTWYVLKNFFNVAILHSPIEDLLWIDLEDRGGQRSFSFQKCIGIVECSDNRTKRVQEWHPMEPCIITQGKRSERPCLMQKVMQSVSTRPDG</sequence>
<dbReference type="EMBL" id="BPLR01017374">
    <property type="protein sequence ID" value="GIY91058.1"/>
    <property type="molecule type" value="Genomic_DNA"/>
</dbReference>
<dbReference type="Proteomes" id="UP001054945">
    <property type="component" value="Unassembled WGS sequence"/>
</dbReference>
<organism evidence="1 2">
    <name type="scientific">Caerostris extrusa</name>
    <name type="common">Bark spider</name>
    <name type="synonym">Caerostris bankana</name>
    <dbReference type="NCBI Taxonomy" id="172846"/>
    <lineage>
        <taxon>Eukaryota</taxon>
        <taxon>Metazoa</taxon>
        <taxon>Ecdysozoa</taxon>
        <taxon>Arthropoda</taxon>
        <taxon>Chelicerata</taxon>
        <taxon>Arachnida</taxon>
        <taxon>Araneae</taxon>
        <taxon>Araneomorphae</taxon>
        <taxon>Entelegynae</taxon>
        <taxon>Araneoidea</taxon>
        <taxon>Araneidae</taxon>
        <taxon>Caerostris</taxon>
    </lineage>
</organism>
<evidence type="ECO:0000313" key="2">
    <source>
        <dbReference type="Proteomes" id="UP001054945"/>
    </source>
</evidence>
<reference evidence="1 2" key="1">
    <citation type="submission" date="2021-06" db="EMBL/GenBank/DDBJ databases">
        <title>Caerostris extrusa draft genome.</title>
        <authorList>
            <person name="Kono N."/>
            <person name="Arakawa K."/>
        </authorList>
    </citation>
    <scope>NUCLEOTIDE SEQUENCE [LARGE SCALE GENOMIC DNA]</scope>
</reference>
<proteinExistence type="predicted"/>
<protein>
    <submittedName>
        <fullName evidence="1">Uncharacterized protein</fullName>
    </submittedName>
</protein>
<comment type="caution">
    <text evidence="1">The sequence shown here is derived from an EMBL/GenBank/DDBJ whole genome shotgun (WGS) entry which is preliminary data.</text>
</comment>
<dbReference type="AlphaFoldDB" id="A0AAV4X9B3"/>
<accession>A0AAV4X9B3</accession>